<dbReference type="Ensembl" id="ENSOANT00000072672.1">
    <property type="protein sequence ID" value="ENSOANP00000037856.1"/>
    <property type="gene ID" value="ENSOANG00000043085.1"/>
</dbReference>
<reference evidence="2" key="3">
    <citation type="submission" date="2025-09" db="UniProtKB">
        <authorList>
            <consortium name="Ensembl"/>
        </authorList>
    </citation>
    <scope>IDENTIFICATION</scope>
    <source>
        <strain evidence="2">Glennie</strain>
    </source>
</reference>
<sequence length="425" mass="47505">MSRQDPGFSLSVSEVTKQSILIPFFLFSGYGLYIYPNSFFQYEGEWKEGKKHGHGKLLFKDGSFYEGDFVDGEIMGNGFRYWASSGNTYSGQFVFGELQGYGVMKYKDGGRYEGEFSRGLREGHGCLVELDGQTYQGSFHDNKKHGEGRMIFRNGDRYEGDWVLDRRQGHGEWCSADGTAYQGQWRDDAFSGQGVLTHRSGITYDGLWIRGFPATPATKIVILGPEVMELIQDSPICLSVQLQTEDGEVAEGKSVFLRPLLISVDKKHFLLERHAHSFLWQTRSLPTTSLPSTLLNRLPSGTAEDGKCSSHRPAQSYVFYLKSARDKVWLGSQQPNPMLGAGNDHPPRILYRVLSTLCNTNSHSGGIGCPGSGKQRGLVDRAWAWETERPGLQFWLLSLLLCDLGQVASLVWPSVPSSVKRGLRL</sequence>
<evidence type="ECO:0008006" key="4">
    <source>
        <dbReference type="Google" id="ProtNLM"/>
    </source>
</evidence>
<organism evidence="2 3">
    <name type="scientific">Ornithorhynchus anatinus</name>
    <name type="common">Duckbill platypus</name>
    <dbReference type="NCBI Taxonomy" id="9258"/>
    <lineage>
        <taxon>Eukaryota</taxon>
        <taxon>Metazoa</taxon>
        <taxon>Chordata</taxon>
        <taxon>Craniata</taxon>
        <taxon>Vertebrata</taxon>
        <taxon>Euteleostomi</taxon>
        <taxon>Mammalia</taxon>
        <taxon>Monotremata</taxon>
        <taxon>Ornithorhynchidae</taxon>
        <taxon>Ornithorhynchus</taxon>
    </lineage>
</organism>
<dbReference type="GeneTree" id="ENSGT00940000161806"/>
<proteinExistence type="predicted"/>
<accession>A0A6I8NA19</accession>
<evidence type="ECO:0000256" key="1">
    <source>
        <dbReference type="ARBA" id="ARBA00022737"/>
    </source>
</evidence>
<dbReference type="SMART" id="SM00698">
    <property type="entry name" value="MORN"/>
    <property type="match status" value="7"/>
</dbReference>
<dbReference type="InterPro" id="IPR003409">
    <property type="entry name" value="MORN"/>
</dbReference>
<reference evidence="2 3" key="1">
    <citation type="journal article" date="2008" name="Nature">
        <title>Genome analysis of the platypus reveals unique signatures of evolution.</title>
        <authorList>
            <person name="Warren W.C."/>
            <person name="Hillier L.W."/>
            <person name="Marshall Graves J.A."/>
            <person name="Birney E."/>
            <person name="Ponting C.P."/>
            <person name="Grutzner F."/>
            <person name="Belov K."/>
            <person name="Miller W."/>
            <person name="Clarke L."/>
            <person name="Chinwalla A.T."/>
            <person name="Yang S.P."/>
            <person name="Heger A."/>
            <person name="Locke D.P."/>
            <person name="Miethke P."/>
            <person name="Waters P.D."/>
            <person name="Veyrunes F."/>
            <person name="Fulton L."/>
            <person name="Fulton B."/>
            <person name="Graves T."/>
            <person name="Wallis J."/>
            <person name="Puente X.S."/>
            <person name="Lopez-Otin C."/>
            <person name="Ordonez G.R."/>
            <person name="Eichler E.E."/>
            <person name="Chen L."/>
            <person name="Cheng Z."/>
            <person name="Deakin J.E."/>
            <person name="Alsop A."/>
            <person name="Thompson K."/>
            <person name="Kirby P."/>
            <person name="Papenfuss A.T."/>
            <person name="Wakefield M.J."/>
            <person name="Olender T."/>
            <person name="Lancet D."/>
            <person name="Huttley G.A."/>
            <person name="Smit A.F."/>
            <person name="Pask A."/>
            <person name="Temple-Smith P."/>
            <person name="Batzer M.A."/>
            <person name="Walker J.A."/>
            <person name="Konkel M.K."/>
            <person name="Harris R.S."/>
            <person name="Whittington C.M."/>
            <person name="Wong E.S."/>
            <person name="Gemmell N.J."/>
            <person name="Buschiazzo E."/>
            <person name="Vargas Jentzsch I.M."/>
            <person name="Merkel A."/>
            <person name="Schmitz J."/>
            <person name="Zemann A."/>
            <person name="Churakov G."/>
            <person name="Kriegs J.O."/>
            <person name="Brosius J."/>
            <person name="Murchison E.P."/>
            <person name="Sachidanandam R."/>
            <person name="Smith C."/>
            <person name="Hannon G.J."/>
            <person name="Tsend-Ayush E."/>
            <person name="McMillan D."/>
            <person name="Attenborough R."/>
            <person name="Rens W."/>
            <person name="Ferguson-Smith M."/>
            <person name="Lefevre C.M."/>
            <person name="Sharp J.A."/>
            <person name="Nicholas K.R."/>
            <person name="Ray D.A."/>
            <person name="Kube M."/>
            <person name="Reinhardt R."/>
            <person name="Pringle T.H."/>
            <person name="Taylor J."/>
            <person name="Jones R.C."/>
            <person name="Nixon B."/>
            <person name="Dacheux J.L."/>
            <person name="Niwa H."/>
            <person name="Sekita Y."/>
            <person name="Huang X."/>
            <person name="Stark A."/>
            <person name="Kheradpour P."/>
            <person name="Kellis M."/>
            <person name="Flicek P."/>
            <person name="Chen Y."/>
            <person name="Webber C."/>
            <person name="Hardison R."/>
            <person name="Nelson J."/>
            <person name="Hallsworth-Pepin K."/>
            <person name="Delehaunty K."/>
            <person name="Markovic C."/>
            <person name="Minx P."/>
            <person name="Feng Y."/>
            <person name="Kremitzki C."/>
            <person name="Mitreva M."/>
            <person name="Glasscock J."/>
            <person name="Wylie T."/>
            <person name="Wohldmann P."/>
            <person name="Thiru P."/>
            <person name="Nhan M.N."/>
            <person name="Pohl C.S."/>
            <person name="Smith S.M."/>
            <person name="Hou S."/>
            <person name="Nefedov M."/>
            <person name="de Jong P.J."/>
            <person name="Renfree M.B."/>
            <person name="Mardis E.R."/>
            <person name="Wilson R.K."/>
        </authorList>
    </citation>
    <scope>NUCLEOTIDE SEQUENCE [LARGE SCALE GENOMIC DNA]</scope>
    <source>
        <strain evidence="2 3">Glennie</strain>
    </source>
</reference>
<dbReference type="Gene3D" id="2.20.110.10">
    <property type="entry name" value="Histone H3 K4-specific methyltransferase SET7/9 N-terminal domain"/>
    <property type="match status" value="3"/>
</dbReference>
<name>A0A6I8NA19_ORNAN</name>
<keyword evidence="3" id="KW-1185">Reference proteome</keyword>
<dbReference type="InParanoid" id="A0A6I8NA19"/>
<dbReference type="PANTHER" id="PTHR23084">
    <property type="entry name" value="PHOSPHATIDYLINOSITOL-4-PHOSPHATE 5-KINASE RELATED"/>
    <property type="match status" value="1"/>
</dbReference>
<dbReference type="Proteomes" id="UP000002279">
    <property type="component" value="Chromosome 5"/>
</dbReference>
<protein>
    <recommendedName>
        <fullName evidence="4">MORN repeat containing 1</fullName>
    </recommendedName>
</protein>
<evidence type="ECO:0000313" key="3">
    <source>
        <dbReference type="Proteomes" id="UP000002279"/>
    </source>
</evidence>
<evidence type="ECO:0000313" key="2">
    <source>
        <dbReference type="Ensembl" id="ENSOANP00000037856.1"/>
    </source>
</evidence>
<dbReference type="PANTHER" id="PTHR23084:SF263">
    <property type="entry name" value="MORN REPEAT-CONTAINING PROTEIN 1"/>
    <property type="match status" value="1"/>
</dbReference>
<reference evidence="2" key="2">
    <citation type="submission" date="2025-08" db="UniProtKB">
        <authorList>
            <consortium name="Ensembl"/>
        </authorList>
    </citation>
    <scope>IDENTIFICATION</scope>
    <source>
        <strain evidence="2">Glennie</strain>
    </source>
</reference>
<dbReference type="Pfam" id="PF02493">
    <property type="entry name" value="MORN"/>
    <property type="match status" value="7"/>
</dbReference>
<dbReference type="SUPFAM" id="SSF82185">
    <property type="entry name" value="Histone H3 K4-specific methyltransferase SET7/9 N-terminal domain"/>
    <property type="match status" value="2"/>
</dbReference>
<dbReference type="AlphaFoldDB" id="A0A6I8NA19"/>
<keyword evidence="1" id="KW-0677">Repeat</keyword>
<dbReference type="Bgee" id="ENSOANG00000043085">
    <property type="expression patterns" value="Expressed in testis and 1 other cell type or tissue"/>
</dbReference>